<protein>
    <submittedName>
        <fullName evidence="2">Uncharacterized protein</fullName>
    </submittedName>
</protein>
<keyword evidence="1" id="KW-1185">Reference proteome</keyword>
<name>A0A915IX32_ROMCU</name>
<evidence type="ECO:0000313" key="2">
    <source>
        <dbReference type="WBParaSite" id="nRc.2.0.1.t17965-RA"/>
    </source>
</evidence>
<reference evidence="2" key="1">
    <citation type="submission" date="2022-11" db="UniProtKB">
        <authorList>
            <consortium name="WormBaseParasite"/>
        </authorList>
    </citation>
    <scope>IDENTIFICATION</scope>
</reference>
<sequence>MKQTLPFIINYSKILQITIGDVTIVDHYPRFHSVVSGVKRNASDISRAFGWSIGTDGAMQMQRSFRSSIFSDMAAGTAPSMTVLSLDIEQMERLCTTIAT</sequence>
<dbReference type="WBParaSite" id="nRc.2.0.1.t17965-RA">
    <property type="protein sequence ID" value="nRc.2.0.1.t17965-RA"/>
    <property type="gene ID" value="nRc.2.0.1.g17965"/>
</dbReference>
<dbReference type="Proteomes" id="UP000887565">
    <property type="component" value="Unplaced"/>
</dbReference>
<proteinExistence type="predicted"/>
<dbReference type="AlphaFoldDB" id="A0A915IX32"/>
<accession>A0A915IX32</accession>
<evidence type="ECO:0000313" key="1">
    <source>
        <dbReference type="Proteomes" id="UP000887565"/>
    </source>
</evidence>
<organism evidence="1 2">
    <name type="scientific">Romanomermis culicivorax</name>
    <name type="common">Nematode worm</name>
    <dbReference type="NCBI Taxonomy" id="13658"/>
    <lineage>
        <taxon>Eukaryota</taxon>
        <taxon>Metazoa</taxon>
        <taxon>Ecdysozoa</taxon>
        <taxon>Nematoda</taxon>
        <taxon>Enoplea</taxon>
        <taxon>Dorylaimia</taxon>
        <taxon>Mermithida</taxon>
        <taxon>Mermithoidea</taxon>
        <taxon>Mermithidae</taxon>
        <taxon>Romanomermis</taxon>
    </lineage>
</organism>